<dbReference type="PANTHER" id="PTHR30097:SF15">
    <property type="entry name" value="CATION EFFLUX SYSTEM PROTEIN CUSB"/>
    <property type="match status" value="1"/>
</dbReference>
<feature type="domain" description="Heavy metal binding" evidence="3">
    <location>
        <begin position="43"/>
        <end position="69"/>
    </location>
</feature>
<name>A0ABD4XB99_9RHOB</name>
<protein>
    <submittedName>
        <fullName evidence="7">Efflux RND transporter periplasmic adaptor subunit</fullName>
    </submittedName>
</protein>
<feature type="domain" description="CzcB-like C-terminal circularly permuted SH3-like" evidence="6">
    <location>
        <begin position="325"/>
        <end position="389"/>
    </location>
</feature>
<evidence type="ECO:0000313" key="8">
    <source>
        <dbReference type="Proteomes" id="UP001218364"/>
    </source>
</evidence>
<dbReference type="Pfam" id="PF11604">
    <property type="entry name" value="CusF_Ec"/>
    <property type="match status" value="4"/>
</dbReference>
<evidence type="ECO:0000259" key="5">
    <source>
        <dbReference type="Pfam" id="PF25954"/>
    </source>
</evidence>
<evidence type="ECO:0000259" key="4">
    <source>
        <dbReference type="Pfam" id="PF25919"/>
    </source>
</evidence>
<dbReference type="InterPro" id="IPR045800">
    <property type="entry name" value="HMBD"/>
</dbReference>
<dbReference type="FunFam" id="2.40.30.170:FF:000010">
    <property type="entry name" value="Efflux RND transporter periplasmic adaptor subunit"/>
    <property type="match status" value="1"/>
</dbReference>
<dbReference type="Pfam" id="PF19335">
    <property type="entry name" value="HMBD"/>
    <property type="match status" value="1"/>
</dbReference>
<feature type="domain" description="CusB-like barrel-sandwich hybrid" evidence="4">
    <location>
        <begin position="122"/>
        <end position="232"/>
    </location>
</feature>
<dbReference type="EMBL" id="JARCJK010000005">
    <property type="protein sequence ID" value="MDE4166557.1"/>
    <property type="molecule type" value="Genomic_DNA"/>
</dbReference>
<dbReference type="Pfam" id="PF25975">
    <property type="entry name" value="CzcB_C"/>
    <property type="match status" value="1"/>
</dbReference>
<dbReference type="Proteomes" id="UP001218364">
    <property type="component" value="Unassembled WGS sequence"/>
</dbReference>
<dbReference type="AlphaFoldDB" id="A0ABD4XB99"/>
<dbReference type="Gene3D" id="2.40.30.170">
    <property type="match status" value="1"/>
</dbReference>
<dbReference type="InterPro" id="IPR006143">
    <property type="entry name" value="RND_pump_MFP"/>
</dbReference>
<dbReference type="RefSeq" id="WP_274839772.1">
    <property type="nucleotide sequence ID" value="NZ_JARCJF010000005.1"/>
</dbReference>
<dbReference type="InterPro" id="IPR058649">
    <property type="entry name" value="CzcB_C"/>
</dbReference>
<dbReference type="NCBIfam" id="TIGR01730">
    <property type="entry name" value="RND_mfp"/>
    <property type="match status" value="1"/>
</dbReference>
<keyword evidence="2" id="KW-0813">Transport</keyword>
<gene>
    <name evidence="7" type="ORF">PXK24_12715</name>
</gene>
<dbReference type="InterPro" id="IPR051909">
    <property type="entry name" value="MFP_Cation_Efflux"/>
</dbReference>
<evidence type="ECO:0000256" key="2">
    <source>
        <dbReference type="ARBA" id="ARBA00022448"/>
    </source>
</evidence>
<comment type="caution">
    <text evidence="7">The sequence shown here is derived from an EMBL/GenBank/DDBJ whole genome shotgun (WGS) entry which is preliminary data.</text>
</comment>
<proteinExistence type="inferred from homology"/>
<comment type="similarity">
    <text evidence="1">Belongs to the membrane fusion protein (MFP) (TC 8.A.1) family.</text>
</comment>
<evidence type="ECO:0000259" key="3">
    <source>
        <dbReference type="Pfam" id="PF19335"/>
    </source>
</evidence>
<evidence type="ECO:0000256" key="1">
    <source>
        <dbReference type="ARBA" id="ARBA00009477"/>
    </source>
</evidence>
<reference evidence="7 8" key="1">
    <citation type="submission" date="2023-02" db="EMBL/GenBank/DDBJ databases">
        <title>Population genomics of bacteria associated with diatom.</title>
        <authorList>
            <person name="Xie J."/>
            <person name="Wang H."/>
        </authorList>
    </citation>
    <scope>NUCLEOTIDE SEQUENCE [LARGE SCALE GENOMIC DNA]</scope>
    <source>
        <strain evidence="7 8">PT47_8</strain>
    </source>
</reference>
<dbReference type="Pfam" id="PF25954">
    <property type="entry name" value="Beta-barrel_RND_2"/>
    <property type="match status" value="1"/>
</dbReference>
<dbReference type="InterPro" id="IPR021647">
    <property type="entry name" value="CusF_Ec"/>
</dbReference>
<dbReference type="Gene3D" id="2.40.50.320">
    <property type="entry name" value="Copper binding periplasmic protein CusF"/>
    <property type="match status" value="4"/>
</dbReference>
<dbReference type="Pfam" id="PF25919">
    <property type="entry name" value="BSH_CusB"/>
    <property type="match status" value="1"/>
</dbReference>
<dbReference type="PANTHER" id="PTHR30097">
    <property type="entry name" value="CATION EFFLUX SYSTEM PROTEIN CUSB"/>
    <property type="match status" value="1"/>
</dbReference>
<dbReference type="InterPro" id="IPR042230">
    <property type="entry name" value="CusF_sf"/>
</dbReference>
<dbReference type="Gene3D" id="2.40.50.100">
    <property type="match status" value="1"/>
</dbReference>
<feature type="domain" description="CusB-like beta-barrel" evidence="5">
    <location>
        <begin position="242"/>
        <end position="318"/>
    </location>
</feature>
<sequence>MRGRYAALLILTLGSGLTIGVLGERHYLSAPASGSDAGSDILYWVAPMDANFRRDGPGKSPMGMDLVPVYAGQEPSGDPTEVQLSAAEINAIGVRTALARVEPLSERIETVGFVAYNEHLTSHIHTRVEGWIEQLRTLAVGDRVSKGELLFEMFSQEIGSSSADLVRAIEAGNQSIVEVAKRKLLNQGVSKRQIEEIARSGEPARRLHVYAPQDGIVLSVKAADGMFLQPDTRAVSLTDLSSVWLIVDVFEKDLARLSNDMEAKARFEHLPGRVFTGQVDYIYPELDATTRTLPVRLRFDNTEGVLKPNMFGTVALSPRQTRTAVTVPNEAIIRTGHSERVILKTGEGTFKPRLITTGLRGTFGDGNRTEVTQGLAPGEELVASAQFLIDSESALSAGLIRMAPTDVAPARGEGILVALDPVTRVATVQHDVLESLDWPAMVSQFPVRADVAIDRLTEGQEVAFRVARGADGLLSLIELGSNDGVVATAKGVIDAVTDDGKLALRHDPIPELGWPAMQMEMPVFGVDRAAIPLGEAVAFDLAKGEDGLYTVVAVRAPDEARPEPDQPVAAAEPIMAQAEEAAEAIVVSGLIEQIDMDQRKATITHGPITEIGMPGMTMEFALAETLDPAALATDQEMTLTFLREGGMTLILSSAEPVNPPVQVIGSINEIDADARTANITHGPILEIGMPGMTMNFAIAPELAAKGLTVGQESVLLMSRDASNMLTLVDVAPVQGEDQ</sequence>
<dbReference type="InterPro" id="IPR058790">
    <property type="entry name" value="BSH_CusB"/>
</dbReference>
<dbReference type="SUPFAM" id="SSF111369">
    <property type="entry name" value="HlyD-like secretion proteins"/>
    <property type="match status" value="1"/>
</dbReference>
<accession>A0ABD4XB99</accession>
<evidence type="ECO:0000259" key="6">
    <source>
        <dbReference type="Pfam" id="PF25975"/>
    </source>
</evidence>
<dbReference type="InterPro" id="IPR058792">
    <property type="entry name" value="Beta-barrel_RND_2"/>
</dbReference>
<dbReference type="Gene3D" id="2.40.420.20">
    <property type="match status" value="1"/>
</dbReference>
<evidence type="ECO:0000313" key="7">
    <source>
        <dbReference type="EMBL" id="MDE4166557.1"/>
    </source>
</evidence>
<organism evidence="7 8">
    <name type="scientific">Phaeobacter gallaeciensis</name>
    <dbReference type="NCBI Taxonomy" id="60890"/>
    <lineage>
        <taxon>Bacteria</taxon>
        <taxon>Pseudomonadati</taxon>
        <taxon>Pseudomonadota</taxon>
        <taxon>Alphaproteobacteria</taxon>
        <taxon>Rhodobacterales</taxon>
        <taxon>Roseobacteraceae</taxon>
        <taxon>Phaeobacter</taxon>
    </lineage>
</organism>